<sequence>MHRNLLPFLEHVVQDSAVSPQRPFLPLIPQFVAELDSSFRAARELWRSSDDSDLEAYASALS</sequence>
<evidence type="ECO:0000313" key="1">
    <source>
        <dbReference type="EMBL" id="PKI65156.1"/>
    </source>
</evidence>
<reference evidence="1 2" key="1">
    <citation type="submission" date="2017-11" db="EMBL/GenBank/DDBJ databases">
        <title>De-novo sequencing of pomegranate (Punica granatum L.) genome.</title>
        <authorList>
            <person name="Akparov Z."/>
            <person name="Amiraslanov A."/>
            <person name="Hajiyeva S."/>
            <person name="Abbasov M."/>
            <person name="Kaur K."/>
            <person name="Hamwieh A."/>
            <person name="Solovyev V."/>
            <person name="Salamov A."/>
            <person name="Braich B."/>
            <person name="Kosarev P."/>
            <person name="Mahmoud A."/>
            <person name="Hajiyev E."/>
            <person name="Babayeva S."/>
            <person name="Izzatullayeva V."/>
            <person name="Mammadov A."/>
            <person name="Mammadov A."/>
            <person name="Sharifova S."/>
            <person name="Ojaghi J."/>
            <person name="Eynullazada K."/>
            <person name="Bayramov B."/>
            <person name="Abdulazimova A."/>
            <person name="Shahmuradov I."/>
        </authorList>
    </citation>
    <scope>NUCLEOTIDE SEQUENCE [LARGE SCALE GENOMIC DNA]</scope>
    <source>
        <strain evidence="2">cv. AG2017</strain>
        <tissue evidence="1">Leaf</tissue>
    </source>
</reference>
<proteinExistence type="predicted"/>
<comment type="caution">
    <text evidence="1">The sequence shown here is derived from an EMBL/GenBank/DDBJ whole genome shotgun (WGS) entry which is preliminary data.</text>
</comment>
<protein>
    <submittedName>
        <fullName evidence="1">Uncharacterized protein</fullName>
    </submittedName>
</protein>
<evidence type="ECO:0000313" key="2">
    <source>
        <dbReference type="Proteomes" id="UP000233551"/>
    </source>
</evidence>
<keyword evidence="2" id="KW-1185">Reference proteome</keyword>
<dbReference type="AlphaFoldDB" id="A0A2I0KBK1"/>
<dbReference type="Proteomes" id="UP000233551">
    <property type="component" value="Unassembled WGS sequence"/>
</dbReference>
<gene>
    <name evidence="1" type="ORF">CRG98_014470</name>
</gene>
<organism evidence="1 2">
    <name type="scientific">Punica granatum</name>
    <name type="common">Pomegranate</name>
    <dbReference type="NCBI Taxonomy" id="22663"/>
    <lineage>
        <taxon>Eukaryota</taxon>
        <taxon>Viridiplantae</taxon>
        <taxon>Streptophyta</taxon>
        <taxon>Embryophyta</taxon>
        <taxon>Tracheophyta</taxon>
        <taxon>Spermatophyta</taxon>
        <taxon>Magnoliopsida</taxon>
        <taxon>eudicotyledons</taxon>
        <taxon>Gunneridae</taxon>
        <taxon>Pentapetalae</taxon>
        <taxon>rosids</taxon>
        <taxon>malvids</taxon>
        <taxon>Myrtales</taxon>
        <taxon>Lythraceae</taxon>
        <taxon>Punica</taxon>
    </lineage>
</organism>
<accession>A0A2I0KBK1</accession>
<dbReference type="EMBL" id="PGOL01000769">
    <property type="protein sequence ID" value="PKI65156.1"/>
    <property type="molecule type" value="Genomic_DNA"/>
</dbReference>
<name>A0A2I0KBK1_PUNGR</name>